<name>A0A448B7W0_CHRGE</name>
<protein>
    <submittedName>
        <fullName evidence="1">Uncharacterized protein</fullName>
    </submittedName>
</protein>
<accession>A0A448B7W0</accession>
<dbReference type="EMBL" id="LR134289">
    <property type="protein sequence ID" value="VEE10694.1"/>
    <property type="molecule type" value="Genomic_DNA"/>
</dbReference>
<organism evidence="1 2">
    <name type="scientific">Chryseobacterium gleum</name>
    <name type="common">Flavobacterium gleum</name>
    <dbReference type="NCBI Taxonomy" id="250"/>
    <lineage>
        <taxon>Bacteria</taxon>
        <taxon>Pseudomonadati</taxon>
        <taxon>Bacteroidota</taxon>
        <taxon>Flavobacteriia</taxon>
        <taxon>Flavobacteriales</taxon>
        <taxon>Weeksellaceae</taxon>
        <taxon>Chryseobacterium group</taxon>
        <taxon>Chryseobacterium</taxon>
    </lineage>
</organism>
<evidence type="ECO:0000313" key="2">
    <source>
        <dbReference type="Proteomes" id="UP000279227"/>
    </source>
</evidence>
<evidence type="ECO:0000313" key="1">
    <source>
        <dbReference type="EMBL" id="VEE10694.1"/>
    </source>
</evidence>
<dbReference type="GeneID" id="93023780"/>
<reference evidence="1 2" key="1">
    <citation type="submission" date="2018-12" db="EMBL/GenBank/DDBJ databases">
        <authorList>
            <consortium name="Pathogen Informatics"/>
        </authorList>
    </citation>
    <scope>NUCLEOTIDE SEQUENCE [LARGE SCALE GENOMIC DNA]</scope>
    <source>
        <strain evidence="1 2">NCTC11432</strain>
    </source>
</reference>
<dbReference type="AlphaFoldDB" id="A0A448B7W0"/>
<proteinExistence type="predicted"/>
<dbReference type="KEGG" id="cgle:NCTC11432_04318"/>
<sequence length="158" mass="18899">MKQLEITTNKRLLIVEFPEMPEVYKYHKEFIFFKFKKENEYNDGAIRVGFEKIKEICKGSDLTEDIAYEIVDGFDLGYFVDYNHHNPRAYKLTALESFISAIQSKNYHWGDNPEPSHYDYSNDDCETDFAQYYLDHEKWKKSESRTFNPSKCIIFEIL</sequence>
<dbReference type="Proteomes" id="UP000279227">
    <property type="component" value="Chromosome"/>
</dbReference>
<gene>
    <name evidence="1" type="ORF">NCTC11432_04318</name>
</gene>
<dbReference type="STRING" id="525257.HMPREF0204_11389"/>
<dbReference type="RefSeq" id="WP_002984578.1">
    <property type="nucleotide sequence ID" value="NZ_CP068486.1"/>
</dbReference>
<dbReference type="OrthoDB" id="1275194at2"/>